<dbReference type="PANTHER" id="PTHR30576">
    <property type="entry name" value="COLANIC BIOSYNTHESIS UDP-GLUCOSE LIPID CARRIER TRANSFERASE"/>
    <property type="match status" value="1"/>
</dbReference>
<dbReference type="AlphaFoldDB" id="A0AAP5I7A5"/>
<evidence type="ECO:0000256" key="2">
    <source>
        <dbReference type="ARBA" id="ARBA00006464"/>
    </source>
</evidence>
<reference evidence="12" key="1">
    <citation type="journal article" date="2021" name="Science">
        <title>Hunting the eagle killer: A cyanobacterial neurotoxin causes vacuolar myelinopathy.</title>
        <authorList>
            <person name="Breinlinger S."/>
            <person name="Phillips T.J."/>
            <person name="Haram B.N."/>
            <person name="Mares J."/>
            <person name="Martinez Yerena J.A."/>
            <person name="Hrouzek P."/>
            <person name="Sobotka R."/>
            <person name="Henderson W.M."/>
            <person name="Schmieder P."/>
            <person name="Williams S.M."/>
            <person name="Lauderdale J.D."/>
            <person name="Wilde H.D."/>
            <person name="Gerrin W."/>
            <person name="Kust A."/>
            <person name="Washington J.W."/>
            <person name="Wagner C."/>
            <person name="Geier B."/>
            <person name="Liebeke M."/>
            <person name="Enke H."/>
            <person name="Niedermeyer T.H.J."/>
            <person name="Wilde S.B."/>
        </authorList>
    </citation>
    <scope>NUCLEOTIDE SEQUENCE [LARGE SCALE GENOMIC DNA]</scope>
    <source>
        <strain evidence="12">Thurmond2011</strain>
    </source>
</reference>
<dbReference type="CDD" id="cd07043">
    <property type="entry name" value="STAS_anti-anti-sigma_factors"/>
    <property type="match status" value="1"/>
</dbReference>
<evidence type="ECO:0000256" key="8">
    <source>
        <dbReference type="RuleBase" id="RU003749"/>
    </source>
</evidence>
<organism evidence="11 12">
    <name type="scientific">Aetokthonos hydrillicola Thurmond2011</name>
    <dbReference type="NCBI Taxonomy" id="2712845"/>
    <lineage>
        <taxon>Bacteria</taxon>
        <taxon>Bacillati</taxon>
        <taxon>Cyanobacteriota</taxon>
        <taxon>Cyanophyceae</taxon>
        <taxon>Nostocales</taxon>
        <taxon>Hapalosiphonaceae</taxon>
        <taxon>Aetokthonos</taxon>
    </lineage>
</organism>
<dbReference type="EMBL" id="JAALHA020000007">
    <property type="protein sequence ID" value="MDR9896287.1"/>
    <property type="molecule type" value="Genomic_DNA"/>
</dbReference>
<dbReference type="Pfam" id="PF02397">
    <property type="entry name" value="Bac_transf"/>
    <property type="match status" value="1"/>
</dbReference>
<dbReference type="SUPFAM" id="SSF52091">
    <property type="entry name" value="SpoIIaa-like"/>
    <property type="match status" value="1"/>
</dbReference>
<dbReference type="InterPro" id="IPR003362">
    <property type="entry name" value="Bact_transf"/>
</dbReference>
<keyword evidence="7 9" id="KW-0472">Membrane</keyword>
<dbReference type="InterPro" id="IPR002645">
    <property type="entry name" value="STAS_dom"/>
</dbReference>
<comment type="similarity">
    <text evidence="2">Belongs to the bacterial sugar transferase family.</text>
</comment>
<protein>
    <recommendedName>
        <fullName evidence="8">Anti-sigma factor antagonist</fullName>
    </recommendedName>
</protein>
<dbReference type="Pfam" id="PF01740">
    <property type="entry name" value="STAS"/>
    <property type="match status" value="1"/>
</dbReference>
<gene>
    <name evidence="11" type="ORF">G7B40_017220</name>
</gene>
<dbReference type="GO" id="GO:0043856">
    <property type="term" value="F:anti-sigma factor antagonist activity"/>
    <property type="evidence" value="ECO:0007669"/>
    <property type="project" value="InterPro"/>
</dbReference>
<evidence type="ECO:0000256" key="5">
    <source>
        <dbReference type="ARBA" id="ARBA00022692"/>
    </source>
</evidence>
<dbReference type="Proteomes" id="UP000667802">
    <property type="component" value="Unassembled WGS sequence"/>
</dbReference>
<dbReference type="NCBIfam" id="TIGR00377">
    <property type="entry name" value="ant_ant_sig"/>
    <property type="match status" value="1"/>
</dbReference>
<comment type="caution">
    <text evidence="11">The sequence shown here is derived from an EMBL/GenBank/DDBJ whole genome shotgun (WGS) entry which is preliminary data.</text>
</comment>
<evidence type="ECO:0000313" key="11">
    <source>
        <dbReference type="EMBL" id="MDR9896287.1"/>
    </source>
</evidence>
<dbReference type="GO" id="GO:0016020">
    <property type="term" value="C:membrane"/>
    <property type="evidence" value="ECO:0007669"/>
    <property type="project" value="UniProtKB-SubCell"/>
</dbReference>
<dbReference type="RefSeq" id="WP_208338882.1">
    <property type="nucleotide sequence ID" value="NZ_CAWQFN010000334.1"/>
</dbReference>
<feature type="domain" description="STAS" evidence="10">
    <location>
        <begin position="16"/>
        <end position="133"/>
    </location>
</feature>
<dbReference type="GO" id="GO:0016780">
    <property type="term" value="F:phosphotransferase activity, for other substituted phosphate groups"/>
    <property type="evidence" value="ECO:0007669"/>
    <property type="project" value="TreeGrafter"/>
</dbReference>
<keyword evidence="4" id="KW-0808">Transferase</keyword>
<keyword evidence="6 9" id="KW-1133">Transmembrane helix</keyword>
<evidence type="ECO:0000256" key="7">
    <source>
        <dbReference type="ARBA" id="ARBA00023136"/>
    </source>
</evidence>
<accession>A0AAP5I7A5</accession>
<feature type="transmembrane region" description="Helical" evidence="9">
    <location>
        <begin position="148"/>
        <end position="172"/>
    </location>
</feature>
<keyword evidence="12" id="KW-1185">Reference proteome</keyword>
<evidence type="ECO:0000256" key="6">
    <source>
        <dbReference type="ARBA" id="ARBA00022989"/>
    </source>
</evidence>
<name>A0AAP5I7A5_9CYAN</name>
<evidence type="ECO:0000256" key="1">
    <source>
        <dbReference type="ARBA" id="ARBA00004141"/>
    </source>
</evidence>
<dbReference type="NCBIfam" id="TIGR03025">
    <property type="entry name" value="EPS_sugtrans"/>
    <property type="match status" value="1"/>
</dbReference>
<comment type="similarity">
    <text evidence="3 8">Belongs to the anti-sigma-factor antagonist family.</text>
</comment>
<proteinExistence type="inferred from homology"/>
<dbReference type="InterPro" id="IPR017475">
    <property type="entry name" value="EPS_sugar_tfrase"/>
</dbReference>
<evidence type="ECO:0000259" key="10">
    <source>
        <dbReference type="PROSITE" id="PS50801"/>
    </source>
</evidence>
<evidence type="ECO:0000256" key="4">
    <source>
        <dbReference type="ARBA" id="ARBA00022679"/>
    </source>
</evidence>
<sequence>MVTKVQGFMTSQPIEADFPVTFLNETAIVQVPERLSVLEAVGFKQTCQELTQLTPCPKKIIIDFRQTIFMDSSGLGALVSNYKLTQEKQIEFILLNVTPQVMAVLNLTGLNDTFSIESDVDTLPSSNRQLEEQLPTTHPSVRSWMKRFIDIVGALVGLVITGILLIPITVAIKIDAPGPIFFGQTRCGWMGKRFRIWKFRSMYVDAEARKAELEKQNQAQGAFFKIDNDPRVTRVGRFLRRTSLDELPQFWNVLRGEMSLVGTRPPTPDEVERYEVPEWQRLDVKPGMTGEWQVNGRSTIRKFEDVIRLDLQYQKNWSLLYDLKLIFKTVTILLNKNSGAV</sequence>
<dbReference type="Gene3D" id="3.30.750.24">
    <property type="entry name" value="STAS domain"/>
    <property type="match status" value="1"/>
</dbReference>
<dbReference type="PANTHER" id="PTHR30576:SF10">
    <property type="entry name" value="SLL5057 PROTEIN"/>
    <property type="match status" value="1"/>
</dbReference>
<evidence type="ECO:0000313" key="12">
    <source>
        <dbReference type="Proteomes" id="UP000667802"/>
    </source>
</evidence>
<dbReference type="InterPro" id="IPR003658">
    <property type="entry name" value="Anti-sigma_ant"/>
</dbReference>
<evidence type="ECO:0000256" key="9">
    <source>
        <dbReference type="SAM" id="Phobius"/>
    </source>
</evidence>
<comment type="subcellular location">
    <subcellularLocation>
        <location evidence="1">Membrane</location>
        <topology evidence="1">Multi-pass membrane protein</topology>
    </subcellularLocation>
</comment>
<dbReference type="InterPro" id="IPR036513">
    <property type="entry name" value="STAS_dom_sf"/>
</dbReference>
<keyword evidence="5 9" id="KW-0812">Transmembrane</keyword>
<dbReference type="PROSITE" id="PS50801">
    <property type="entry name" value="STAS"/>
    <property type="match status" value="1"/>
</dbReference>
<evidence type="ECO:0000256" key="3">
    <source>
        <dbReference type="ARBA" id="ARBA00009013"/>
    </source>
</evidence>